<protein>
    <submittedName>
        <fullName evidence="4">RNI-like protein</fullName>
    </submittedName>
</protein>
<dbReference type="InterPro" id="IPR052201">
    <property type="entry name" value="LRR-containing_regulator"/>
</dbReference>
<feature type="compositionally biased region" description="Acidic residues" evidence="2">
    <location>
        <begin position="361"/>
        <end position="376"/>
    </location>
</feature>
<feature type="region of interest" description="Disordered" evidence="2">
    <location>
        <begin position="360"/>
        <end position="386"/>
    </location>
</feature>
<dbReference type="Proteomes" id="UP000095280">
    <property type="component" value="Unplaced"/>
</dbReference>
<keyword evidence="3" id="KW-1185">Reference proteome</keyword>
<evidence type="ECO:0000256" key="1">
    <source>
        <dbReference type="ARBA" id="ARBA00022737"/>
    </source>
</evidence>
<dbReference type="PANTHER" id="PTHR24111:SF3">
    <property type="entry name" value="LEUCINE-RICH REPEAT-CONTAINING PROTEIN 73"/>
    <property type="match status" value="1"/>
</dbReference>
<sequence>LFQAKTTILDLVEETVDVALSEYICRCLSGGQIRVLSLRQCRISDDSLAFVLTNLAYSKVATLNLTLGTIDSSKKIKQLTKYLPKSRVTNLSLHGSPLTSRHLQQLLPSLLALPTLASLDLGDCNLTDDCAAALSRHLLSSSTSGMSTSLACLALSGNADISSSGWCRIFLAIGRLPGLRDLRLDFTRLGDEGVRQLAILLTGGTCSLRCLDLDSCGITDDGAAQLAAGVELNPGAPDCHDGCAVALDIPGGLRVAFGSKFAQAFLCGSSGSQPASQPPPPPLPEPPLPRLPPQSPEVPQPPSSMMSRCSAVVTLIFLLENFSISVGRISLAENEQISQQSLGAIASLLAAQRARHRVAEGVEETDFEDNDDDGEENGLGASDDWTVVSDLGASGATAVDEMPSFRG</sequence>
<reference evidence="4" key="1">
    <citation type="submission" date="2016-11" db="UniProtKB">
        <authorList>
            <consortium name="WormBaseParasite"/>
        </authorList>
    </citation>
    <scope>IDENTIFICATION</scope>
</reference>
<name>A0A1I8HB39_9PLAT</name>
<dbReference type="WBParaSite" id="maker-uti_cns_0005183-snap-gene-0.7-mRNA-1">
    <property type="protein sequence ID" value="maker-uti_cns_0005183-snap-gene-0.7-mRNA-1"/>
    <property type="gene ID" value="maker-uti_cns_0005183-snap-gene-0.7"/>
</dbReference>
<organism evidence="3 4">
    <name type="scientific">Macrostomum lignano</name>
    <dbReference type="NCBI Taxonomy" id="282301"/>
    <lineage>
        <taxon>Eukaryota</taxon>
        <taxon>Metazoa</taxon>
        <taxon>Spiralia</taxon>
        <taxon>Lophotrochozoa</taxon>
        <taxon>Platyhelminthes</taxon>
        <taxon>Rhabditophora</taxon>
        <taxon>Macrostomorpha</taxon>
        <taxon>Macrostomida</taxon>
        <taxon>Macrostomidae</taxon>
        <taxon>Macrostomum</taxon>
    </lineage>
</organism>
<evidence type="ECO:0000313" key="4">
    <source>
        <dbReference type="WBParaSite" id="maker-uti_cns_0005183-snap-gene-0.7-mRNA-1"/>
    </source>
</evidence>
<proteinExistence type="predicted"/>
<accession>A0A1I8HB39</accession>
<feature type="region of interest" description="Disordered" evidence="2">
    <location>
        <begin position="269"/>
        <end position="304"/>
    </location>
</feature>
<dbReference type="AlphaFoldDB" id="A0A1I8HB39"/>
<evidence type="ECO:0000313" key="3">
    <source>
        <dbReference type="Proteomes" id="UP000095280"/>
    </source>
</evidence>
<feature type="compositionally biased region" description="Pro residues" evidence="2">
    <location>
        <begin position="276"/>
        <end position="302"/>
    </location>
</feature>
<dbReference type="Gene3D" id="3.80.10.10">
    <property type="entry name" value="Ribonuclease Inhibitor"/>
    <property type="match status" value="2"/>
</dbReference>
<dbReference type="InterPro" id="IPR001611">
    <property type="entry name" value="Leu-rich_rpt"/>
</dbReference>
<dbReference type="SUPFAM" id="SSF52047">
    <property type="entry name" value="RNI-like"/>
    <property type="match status" value="1"/>
</dbReference>
<evidence type="ECO:0000256" key="2">
    <source>
        <dbReference type="SAM" id="MobiDB-lite"/>
    </source>
</evidence>
<dbReference type="PANTHER" id="PTHR24111">
    <property type="entry name" value="LEUCINE-RICH REPEAT-CONTAINING PROTEIN 34"/>
    <property type="match status" value="1"/>
</dbReference>
<keyword evidence="1" id="KW-0677">Repeat</keyword>
<dbReference type="InterPro" id="IPR032675">
    <property type="entry name" value="LRR_dom_sf"/>
</dbReference>
<dbReference type="Pfam" id="PF13516">
    <property type="entry name" value="LRR_6"/>
    <property type="match status" value="2"/>
</dbReference>
<dbReference type="SMART" id="SM00368">
    <property type="entry name" value="LRR_RI"/>
    <property type="match status" value="4"/>
</dbReference>